<dbReference type="RefSeq" id="XP_066087414.1">
    <property type="nucleotide sequence ID" value="XM_066231317.1"/>
</dbReference>
<dbReference type="Proteomes" id="UP001358614">
    <property type="component" value="Chromosome 2"/>
</dbReference>
<feature type="compositionally biased region" description="Pro residues" evidence="1">
    <location>
        <begin position="50"/>
        <end position="59"/>
    </location>
</feature>
<evidence type="ECO:0000256" key="1">
    <source>
        <dbReference type="SAM" id="MobiDB-lite"/>
    </source>
</evidence>
<evidence type="ECO:0000313" key="2">
    <source>
        <dbReference type="EMBL" id="WWD09447.1"/>
    </source>
</evidence>
<dbReference type="AlphaFoldDB" id="A0AAX4KT87"/>
<feature type="region of interest" description="Disordered" evidence="1">
    <location>
        <begin position="176"/>
        <end position="228"/>
    </location>
</feature>
<gene>
    <name evidence="2" type="ORF">V865_007571</name>
</gene>
<feature type="region of interest" description="Disordered" evidence="1">
    <location>
        <begin position="1"/>
        <end position="157"/>
    </location>
</feature>
<dbReference type="EMBL" id="CP144090">
    <property type="protein sequence ID" value="WWD09447.1"/>
    <property type="molecule type" value="Genomic_DNA"/>
</dbReference>
<protein>
    <recommendedName>
        <fullName evidence="4">Cysteine-rich transmembrane CYSTM domain-containing protein</fullName>
    </recommendedName>
</protein>
<sequence>MYPDCHSSSWSTQPPSFQYPNNLHSSHWTSRPSQTEFGMSSYAYTVEEGQPPPLPPRPRPAYLGMGSSQGSQQSAIPLQTFSSNVAGSSDYNSKSAYNPKGKPSRGYQNDGGYAPPSMMTYQRPIYSHSGNSSISTHSNSKAPHNIHRNTYSSNGISDKDARELMGLTTTAGIIGGTSGGIALSGDEGANGGDGGDGEGDGGEGNPLRNLDPDPGFNPGPSPANPGDSDGGGDSDGCSVCCEEDWCGDDAGCCCCCCDDCGGCGDCGDCGGCGGCGGGGGC</sequence>
<feature type="compositionally biased region" description="Polar residues" evidence="1">
    <location>
        <begin position="75"/>
        <end position="96"/>
    </location>
</feature>
<proteinExistence type="predicted"/>
<feature type="compositionally biased region" description="Low complexity" evidence="1">
    <location>
        <begin position="64"/>
        <end position="74"/>
    </location>
</feature>
<dbReference type="GeneID" id="91106372"/>
<reference evidence="2 3" key="1">
    <citation type="submission" date="2024-01" db="EMBL/GenBank/DDBJ databases">
        <title>Comparative genomics of Cryptococcus and Kwoniella reveals pathogenesis evolution and contrasting modes of karyotype evolution via chromosome fusion or intercentromeric recombination.</title>
        <authorList>
            <person name="Coelho M.A."/>
            <person name="David-Palma M."/>
            <person name="Shea T."/>
            <person name="Bowers K."/>
            <person name="McGinley-Smith S."/>
            <person name="Mohammad A.W."/>
            <person name="Gnirke A."/>
            <person name="Yurkov A.M."/>
            <person name="Nowrousian M."/>
            <person name="Sun S."/>
            <person name="Cuomo C.A."/>
            <person name="Heitman J."/>
        </authorList>
    </citation>
    <scope>NUCLEOTIDE SEQUENCE [LARGE SCALE GENOMIC DNA]</scope>
    <source>
        <strain evidence="2 3">PYCC6329</strain>
    </source>
</reference>
<evidence type="ECO:0008006" key="4">
    <source>
        <dbReference type="Google" id="ProtNLM"/>
    </source>
</evidence>
<evidence type="ECO:0000313" key="3">
    <source>
        <dbReference type="Proteomes" id="UP001358614"/>
    </source>
</evidence>
<dbReference type="KEGG" id="ker:91106372"/>
<name>A0AAX4KT87_9TREE</name>
<accession>A0AAX4KT87</accession>
<feature type="compositionally biased region" description="Low complexity" evidence="1">
    <location>
        <begin position="127"/>
        <end position="140"/>
    </location>
</feature>
<keyword evidence="3" id="KW-1185">Reference proteome</keyword>
<organism evidence="2 3">
    <name type="scientific">Kwoniella europaea PYCC6329</name>
    <dbReference type="NCBI Taxonomy" id="1423913"/>
    <lineage>
        <taxon>Eukaryota</taxon>
        <taxon>Fungi</taxon>
        <taxon>Dikarya</taxon>
        <taxon>Basidiomycota</taxon>
        <taxon>Agaricomycotina</taxon>
        <taxon>Tremellomycetes</taxon>
        <taxon>Tremellales</taxon>
        <taxon>Cryptococcaceae</taxon>
        <taxon>Kwoniella</taxon>
    </lineage>
</organism>
<feature type="compositionally biased region" description="Polar residues" evidence="1">
    <location>
        <begin position="1"/>
        <end position="38"/>
    </location>
</feature>